<comment type="caution">
    <text evidence="2">The sequence shown here is derived from an EMBL/GenBank/DDBJ whole genome shotgun (WGS) entry which is preliminary data.</text>
</comment>
<feature type="region of interest" description="Disordered" evidence="1">
    <location>
        <begin position="277"/>
        <end position="310"/>
    </location>
</feature>
<reference evidence="2" key="1">
    <citation type="journal article" date="2023" name="Mol. Phylogenet. Evol.">
        <title>Genome-scale phylogeny and comparative genomics of the fungal order Sordariales.</title>
        <authorList>
            <person name="Hensen N."/>
            <person name="Bonometti L."/>
            <person name="Westerberg I."/>
            <person name="Brannstrom I.O."/>
            <person name="Guillou S."/>
            <person name="Cros-Aarteil S."/>
            <person name="Calhoun S."/>
            <person name="Haridas S."/>
            <person name="Kuo A."/>
            <person name="Mondo S."/>
            <person name="Pangilinan J."/>
            <person name="Riley R."/>
            <person name="LaButti K."/>
            <person name="Andreopoulos B."/>
            <person name="Lipzen A."/>
            <person name="Chen C."/>
            <person name="Yan M."/>
            <person name="Daum C."/>
            <person name="Ng V."/>
            <person name="Clum A."/>
            <person name="Steindorff A."/>
            <person name="Ohm R.A."/>
            <person name="Martin F."/>
            <person name="Silar P."/>
            <person name="Natvig D.O."/>
            <person name="Lalanne C."/>
            <person name="Gautier V."/>
            <person name="Ament-Velasquez S.L."/>
            <person name="Kruys A."/>
            <person name="Hutchinson M.I."/>
            <person name="Powell A.J."/>
            <person name="Barry K."/>
            <person name="Miller A.N."/>
            <person name="Grigoriev I.V."/>
            <person name="Debuchy R."/>
            <person name="Gladieux P."/>
            <person name="Hiltunen Thoren M."/>
            <person name="Johannesson H."/>
        </authorList>
    </citation>
    <scope>NUCLEOTIDE SEQUENCE</scope>
    <source>
        <strain evidence="2">SMH4131-1</strain>
    </source>
</reference>
<evidence type="ECO:0000313" key="2">
    <source>
        <dbReference type="EMBL" id="KAK3323978.1"/>
    </source>
</evidence>
<accession>A0AAE0IFG0</accession>
<proteinExistence type="predicted"/>
<dbReference type="EMBL" id="JAUEPO010000004">
    <property type="protein sequence ID" value="KAK3323978.1"/>
    <property type="molecule type" value="Genomic_DNA"/>
</dbReference>
<name>A0AAE0IFG0_9PEZI</name>
<evidence type="ECO:0000313" key="3">
    <source>
        <dbReference type="Proteomes" id="UP001286456"/>
    </source>
</evidence>
<keyword evidence="3" id="KW-1185">Reference proteome</keyword>
<feature type="compositionally biased region" description="Low complexity" evidence="1">
    <location>
        <begin position="382"/>
        <end position="391"/>
    </location>
</feature>
<reference evidence="2" key="2">
    <citation type="submission" date="2023-06" db="EMBL/GenBank/DDBJ databases">
        <authorList>
            <consortium name="Lawrence Berkeley National Laboratory"/>
            <person name="Haridas S."/>
            <person name="Hensen N."/>
            <person name="Bonometti L."/>
            <person name="Westerberg I."/>
            <person name="Brannstrom I.O."/>
            <person name="Guillou S."/>
            <person name="Cros-Aarteil S."/>
            <person name="Calhoun S."/>
            <person name="Kuo A."/>
            <person name="Mondo S."/>
            <person name="Pangilinan J."/>
            <person name="Riley R."/>
            <person name="Labutti K."/>
            <person name="Andreopoulos B."/>
            <person name="Lipzen A."/>
            <person name="Chen C."/>
            <person name="Yanf M."/>
            <person name="Daum C."/>
            <person name="Ng V."/>
            <person name="Clum A."/>
            <person name="Steindorff A."/>
            <person name="Ohm R."/>
            <person name="Martin F."/>
            <person name="Silar P."/>
            <person name="Natvig D."/>
            <person name="Lalanne C."/>
            <person name="Gautier V."/>
            <person name="Ament-Velasquez S.L."/>
            <person name="Kruys A."/>
            <person name="Hutchinson M.I."/>
            <person name="Powell A.J."/>
            <person name="Barry K."/>
            <person name="Miller A.N."/>
            <person name="Grigoriev I.V."/>
            <person name="Debuchy R."/>
            <person name="Gladieux P."/>
            <person name="Thoren M.H."/>
            <person name="Johannesson H."/>
        </authorList>
    </citation>
    <scope>NUCLEOTIDE SEQUENCE</scope>
    <source>
        <strain evidence="2">SMH4131-1</strain>
    </source>
</reference>
<protein>
    <submittedName>
        <fullName evidence="2">Uncharacterized protein</fullName>
    </submittedName>
</protein>
<evidence type="ECO:0000256" key="1">
    <source>
        <dbReference type="SAM" id="MobiDB-lite"/>
    </source>
</evidence>
<sequence length="668" mass="76209">MAPTSEEPQTRHYPLDIPSLPFERYEHLPLTERDILAHRVLASFLKPSQEHAKIYNTPIGVPINFDDFQVLGPQLAADVLVLHKLLFTCSSHTRRFFCHCETHSPMECLVWINGVPNFRCGCHFEERRWKSHRAAKQKRTRGQLTFGDVIVDLYRLRFNQHMYRQGKTWNGSDESHVCAIRSKIAAQKPRRLYDGGSFIPGLLQHLFQFEFLAHDVGDDELGARPNNVHWTQLPNYQPVRPEKPPASMRYILQQQWRCCSLRRRRFSLSNEPTPVDLSLNRGRGRSREGIWSTGQRPDGPKGCHRRRCASEPPEGSFMTADLCLLNPASDPNTLEFVFPRMTLAQLDRRSRRRSLSRTRIREMFDWDINIASIPRNEKKDSNNSSNKPPESTLSTPKPPSATPEPANEQPRSRPPLQCQNCTGTDHNTYDCLAPCGFCGAPNPKLTNFLPPSEAKHRKGLPLPPPGVRRDPHLASACTVSPHNRCKCVPFPQYHTAEHCRIPCRRDCANDSPNHNAMLCRSRCCMCGLPGHNGKQCRQRHCRCGGAHLGQDCTWKATCRVAGCDRFICGLHCRDCGSDEKPIVQRQCWRCRGLDARPPLAESRRVNPKPRKGRDDEPERIEGVEPVEEKEQEPPRDIKDEEQEKQKVVYEPPQSDANTNVVPSIFGSP</sequence>
<feature type="region of interest" description="Disordered" evidence="1">
    <location>
        <begin position="375"/>
        <end position="415"/>
    </location>
</feature>
<dbReference type="Proteomes" id="UP001286456">
    <property type="component" value="Unassembled WGS sequence"/>
</dbReference>
<dbReference type="AlphaFoldDB" id="A0AAE0IFG0"/>
<feature type="region of interest" description="Disordered" evidence="1">
    <location>
        <begin position="599"/>
        <end position="668"/>
    </location>
</feature>
<organism evidence="2 3">
    <name type="scientific">Cercophora scortea</name>
    <dbReference type="NCBI Taxonomy" id="314031"/>
    <lineage>
        <taxon>Eukaryota</taxon>
        <taxon>Fungi</taxon>
        <taxon>Dikarya</taxon>
        <taxon>Ascomycota</taxon>
        <taxon>Pezizomycotina</taxon>
        <taxon>Sordariomycetes</taxon>
        <taxon>Sordariomycetidae</taxon>
        <taxon>Sordariales</taxon>
        <taxon>Lasiosphaeriaceae</taxon>
        <taxon>Cercophora</taxon>
    </lineage>
</organism>
<gene>
    <name evidence="2" type="ORF">B0T19DRAFT_486238</name>
</gene>
<feature type="compositionally biased region" description="Basic and acidic residues" evidence="1">
    <location>
        <begin position="612"/>
        <end position="647"/>
    </location>
</feature>